<accession>A0A1J7IM74</accession>
<sequence>MPTLVPVLPALDVPVIAADGSLDPGTLNRATKGDCPSQRFMLGRLDLALAAVLPAVIAEDIISRAFVDKDTAAAQINERVERQIGARFNYVTPSGRASLRPE</sequence>
<name>A0A1J7IM74_9PEZI</name>
<dbReference type="EMBL" id="KV875132">
    <property type="protein sequence ID" value="OIW22233.1"/>
    <property type="molecule type" value="Genomic_DNA"/>
</dbReference>
<gene>
    <name evidence="1" type="ORF">CONLIGDRAFT_687748</name>
</gene>
<evidence type="ECO:0000313" key="2">
    <source>
        <dbReference type="Proteomes" id="UP000182658"/>
    </source>
</evidence>
<protein>
    <submittedName>
        <fullName evidence="1">Uncharacterized protein</fullName>
    </submittedName>
</protein>
<proteinExistence type="predicted"/>
<evidence type="ECO:0000313" key="1">
    <source>
        <dbReference type="EMBL" id="OIW22233.1"/>
    </source>
</evidence>
<dbReference type="AlphaFoldDB" id="A0A1J7IM74"/>
<keyword evidence="2" id="KW-1185">Reference proteome</keyword>
<organism evidence="1 2">
    <name type="scientific">Coniochaeta ligniaria NRRL 30616</name>
    <dbReference type="NCBI Taxonomy" id="1408157"/>
    <lineage>
        <taxon>Eukaryota</taxon>
        <taxon>Fungi</taxon>
        <taxon>Dikarya</taxon>
        <taxon>Ascomycota</taxon>
        <taxon>Pezizomycotina</taxon>
        <taxon>Sordariomycetes</taxon>
        <taxon>Sordariomycetidae</taxon>
        <taxon>Coniochaetales</taxon>
        <taxon>Coniochaetaceae</taxon>
        <taxon>Coniochaeta</taxon>
    </lineage>
</organism>
<dbReference type="InParanoid" id="A0A1J7IM74"/>
<dbReference type="Proteomes" id="UP000182658">
    <property type="component" value="Unassembled WGS sequence"/>
</dbReference>
<reference evidence="1 2" key="1">
    <citation type="submission" date="2016-10" db="EMBL/GenBank/DDBJ databases">
        <title>Draft genome sequence of Coniochaeta ligniaria NRRL30616, a lignocellulolytic fungus for bioabatement of inhibitors in plant biomass hydrolysates.</title>
        <authorList>
            <consortium name="DOE Joint Genome Institute"/>
            <person name="Jimenez D.J."/>
            <person name="Hector R.E."/>
            <person name="Riley R."/>
            <person name="Sun H."/>
            <person name="Grigoriev I.V."/>
            <person name="Van Elsas J.D."/>
            <person name="Nichols N.N."/>
        </authorList>
    </citation>
    <scope>NUCLEOTIDE SEQUENCE [LARGE SCALE GENOMIC DNA]</scope>
    <source>
        <strain evidence="1 2">NRRL 30616</strain>
    </source>
</reference>